<organism evidence="2 3">
    <name type="scientific">Acidocella aquatica</name>
    <dbReference type="NCBI Taxonomy" id="1922313"/>
    <lineage>
        <taxon>Bacteria</taxon>
        <taxon>Pseudomonadati</taxon>
        <taxon>Pseudomonadota</taxon>
        <taxon>Alphaproteobacteria</taxon>
        <taxon>Acetobacterales</taxon>
        <taxon>Acidocellaceae</taxon>
        <taxon>Acidocella</taxon>
    </lineage>
</organism>
<evidence type="ECO:0000256" key="1">
    <source>
        <dbReference type="SAM" id="MobiDB-lite"/>
    </source>
</evidence>
<feature type="region of interest" description="Disordered" evidence="1">
    <location>
        <begin position="61"/>
        <end position="89"/>
    </location>
</feature>
<dbReference type="Proteomes" id="UP001156641">
    <property type="component" value="Unassembled WGS sequence"/>
</dbReference>
<gene>
    <name evidence="2" type="ORF">GCM10010909_27940</name>
</gene>
<dbReference type="EMBL" id="BSOS01000078">
    <property type="protein sequence ID" value="GLR68113.1"/>
    <property type="molecule type" value="Genomic_DNA"/>
</dbReference>
<sequence length="89" mass="9418">MTAYAVPPYIAALAMTQQGLDGFPPRGFKKAMSEPKTPTKAELAAAARARAKAAREAEALRANLHRRKAQARAEASKPAQAAEGTNKCP</sequence>
<reference evidence="3" key="1">
    <citation type="journal article" date="2019" name="Int. J. Syst. Evol. Microbiol.">
        <title>The Global Catalogue of Microorganisms (GCM) 10K type strain sequencing project: providing services to taxonomists for standard genome sequencing and annotation.</title>
        <authorList>
            <consortium name="The Broad Institute Genomics Platform"/>
            <consortium name="The Broad Institute Genome Sequencing Center for Infectious Disease"/>
            <person name="Wu L."/>
            <person name="Ma J."/>
        </authorList>
    </citation>
    <scope>NUCLEOTIDE SEQUENCE [LARGE SCALE GENOMIC DNA]</scope>
    <source>
        <strain evidence="3">NBRC 112502</strain>
    </source>
</reference>
<evidence type="ECO:0000313" key="3">
    <source>
        <dbReference type="Proteomes" id="UP001156641"/>
    </source>
</evidence>
<protein>
    <submittedName>
        <fullName evidence="2">Uncharacterized protein</fullName>
    </submittedName>
</protein>
<name>A0ABQ6A9Z0_9PROT</name>
<dbReference type="RefSeq" id="WP_284258957.1">
    <property type="nucleotide sequence ID" value="NZ_BSOS01000078.1"/>
</dbReference>
<keyword evidence="3" id="KW-1185">Reference proteome</keyword>
<accession>A0ABQ6A9Z0</accession>
<comment type="caution">
    <text evidence="2">The sequence shown here is derived from an EMBL/GenBank/DDBJ whole genome shotgun (WGS) entry which is preliminary data.</text>
</comment>
<proteinExistence type="predicted"/>
<evidence type="ECO:0000313" key="2">
    <source>
        <dbReference type="EMBL" id="GLR68113.1"/>
    </source>
</evidence>